<keyword evidence="9" id="KW-1185">Reference proteome</keyword>
<dbReference type="InterPro" id="IPR050416">
    <property type="entry name" value="FAD-linked_Oxidoreductase"/>
</dbReference>
<dbReference type="InterPro" id="IPR016166">
    <property type="entry name" value="FAD-bd_PCMH"/>
</dbReference>
<evidence type="ECO:0000256" key="6">
    <source>
        <dbReference type="SAM" id="SignalP"/>
    </source>
</evidence>
<evidence type="ECO:0000313" key="9">
    <source>
        <dbReference type="Proteomes" id="UP000620124"/>
    </source>
</evidence>
<sequence length="606" mass="65215">MKLFTSSLALQLFPLFSDSRKVALNPPICRNTPSSSGYPTVAVWDALNATVSGRLASVVPSAKYCAGLPDGGCTDAQWMSALFRGGIPGAMNQVNWEQGYDLRPPSLCLRNATMCGQGDVPIYSVEAETVADIQAALKFSKTHNLRMAVKSSGHDYLGRSTAPYSLLIHTSKFRNISFTDSFFIGPEDMGSAVTIGSGVYANTVYEQGRANARAVVGGLAATTCTAGGYVQGAGHSPLSPALGLAADNALEFNVVVASGELLQVNSISHPDLFYALRGGGPGSWGVIVSVTFRTFPTFNVTASLIRLSIANATVAGSLAITHAHHIFDWDSVRASQYFWLVPSVTSPGSFVMVLNTFMPNTTASRSMALLEPLINASLALPGISLISQEYTYGEINEALYQADDRVGLNVVLGSRFVTETTYRNSPTKIGQVYSKLLESGSTEYVHFIIEVTSFNPFRLAGFLAIWLRGGKVAENAKISSAVHPGWRIAKAHASTENIDSCWILILVAQILLTSSWQDSTSLTEIQAARKFFQTKQLPILEEVVGSNAGSYSNEADVLEPDFQTTLYGPNYAKLSAIKKKYDPEDLFIVGAGVGSERWDEWGLCKI</sequence>
<dbReference type="PANTHER" id="PTHR42973">
    <property type="entry name" value="BINDING OXIDOREDUCTASE, PUTATIVE (AFU_ORTHOLOGUE AFUA_1G17690)-RELATED"/>
    <property type="match status" value="1"/>
</dbReference>
<dbReference type="OrthoDB" id="9983560at2759"/>
<feature type="chain" id="PRO_5034965492" evidence="6">
    <location>
        <begin position="20"/>
        <end position="606"/>
    </location>
</feature>
<dbReference type="InterPro" id="IPR012951">
    <property type="entry name" value="BBE"/>
</dbReference>
<comment type="caution">
    <text evidence="8">The sequence shown here is derived from an EMBL/GenBank/DDBJ whole genome shotgun (WGS) entry which is preliminary data.</text>
</comment>
<dbReference type="InterPro" id="IPR016169">
    <property type="entry name" value="FAD-bd_PCMH_sub2"/>
</dbReference>
<dbReference type="AlphaFoldDB" id="A0A8H6Z3L7"/>
<accession>A0A8H6Z3L7</accession>
<gene>
    <name evidence="8" type="ORF">MVEN_00303600</name>
</gene>
<dbReference type="PROSITE" id="PS00862">
    <property type="entry name" value="OX2_COVAL_FAD"/>
    <property type="match status" value="1"/>
</dbReference>
<proteinExistence type="inferred from homology"/>
<evidence type="ECO:0000256" key="2">
    <source>
        <dbReference type="ARBA" id="ARBA00005466"/>
    </source>
</evidence>
<reference evidence="8" key="1">
    <citation type="submission" date="2020-05" db="EMBL/GenBank/DDBJ databases">
        <title>Mycena genomes resolve the evolution of fungal bioluminescence.</title>
        <authorList>
            <person name="Tsai I.J."/>
        </authorList>
    </citation>
    <scope>NUCLEOTIDE SEQUENCE</scope>
    <source>
        <strain evidence="8">CCC161011</strain>
    </source>
</reference>
<comment type="cofactor">
    <cofactor evidence="1">
        <name>FAD</name>
        <dbReference type="ChEBI" id="CHEBI:57692"/>
    </cofactor>
</comment>
<dbReference type="Proteomes" id="UP000620124">
    <property type="component" value="Unassembled WGS sequence"/>
</dbReference>
<dbReference type="InterPro" id="IPR006094">
    <property type="entry name" value="Oxid_FAD_bind_N"/>
</dbReference>
<evidence type="ECO:0000256" key="1">
    <source>
        <dbReference type="ARBA" id="ARBA00001974"/>
    </source>
</evidence>
<organism evidence="8 9">
    <name type="scientific">Mycena venus</name>
    <dbReference type="NCBI Taxonomy" id="2733690"/>
    <lineage>
        <taxon>Eukaryota</taxon>
        <taxon>Fungi</taxon>
        <taxon>Dikarya</taxon>
        <taxon>Basidiomycota</taxon>
        <taxon>Agaricomycotina</taxon>
        <taxon>Agaricomycetes</taxon>
        <taxon>Agaricomycetidae</taxon>
        <taxon>Agaricales</taxon>
        <taxon>Marasmiineae</taxon>
        <taxon>Mycenaceae</taxon>
        <taxon>Mycena</taxon>
    </lineage>
</organism>
<dbReference type="GO" id="GO:0016491">
    <property type="term" value="F:oxidoreductase activity"/>
    <property type="evidence" value="ECO:0007669"/>
    <property type="project" value="UniProtKB-KW"/>
</dbReference>
<feature type="signal peptide" evidence="6">
    <location>
        <begin position="1"/>
        <end position="19"/>
    </location>
</feature>
<keyword evidence="5" id="KW-0560">Oxidoreductase</keyword>
<keyword evidence="4" id="KW-0274">FAD</keyword>
<dbReference type="SUPFAM" id="SSF56176">
    <property type="entry name" value="FAD-binding/transporter-associated domain-like"/>
    <property type="match status" value="1"/>
</dbReference>
<evidence type="ECO:0000259" key="7">
    <source>
        <dbReference type="PROSITE" id="PS51387"/>
    </source>
</evidence>
<dbReference type="PROSITE" id="PS51387">
    <property type="entry name" value="FAD_PCMH"/>
    <property type="match status" value="1"/>
</dbReference>
<feature type="domain" description="FAD-binding PCMH-type" evidence="7">
    <location>
        <begin position="117"/>
        <end position="297"/>
    </location>
</feature>
<dbReference type="InterPro" id="IPR036318">
    <property type="entry name" value="FAD-bd_PCMH-like_sf"/>
</dbReference>
<dbReference type="PANTHER" id="PTHR42973:SF39">
    <property type="entry name" value="FAD-BINDING PCMH-TYPE DOMAIN-CONTAINING PROTEIN"/>
    <property type="match status" value="1"/>
</dbReference>
<evidence type="ECO:0000256" key="4">
    <source>
        <dbReference type="ARBA" id="ARBA00022827"/>
    </source>
</evidence>
<comment type="similarity">
    <text evidence="2">Belongs to the oxygen-dependent FAD-linked oxidoreductase family.</text>
</comment>
<protein>
    <submittedName>
        <fullName evidence="8">FAD-binding domain-containing protein</fullName>
    </submittedName>
</protein>
<dbReference type="Pfam" id="PF01565">
    <property type="entry name" value="FAD_binding_4"/>
    <property type="match status" value="1"/>
</dbReference>
<keyword evidence="3" id="KW-0285">Flavoprotein</keyword>
<evidence type="ECO:0000256" key="5">
    <source>
        <dbReference type="ARBA" id="ARBA00023002"/>
    </source>
</evidence>
<dbReference type="EMBL" id="JACAZI010000002">
    <property type="protein sequence ID" value="KAF7369721.1"/>
    <property type="molecule type" value="Genomic_DNA"/>
</dbReference>
<dbReference type="GO" id="GO:0071949">
    <property type="term" value="F:FAD binding"/>
    <property type="evidence" value="ECO:0007669"/>
    <property type="project" value="InterPro"/>
</dbReference>
<evidence type="ECO:0000256" key="3">
    <source>
        <dbReference type="ARBA" id="ARBA00022630"/>
    </source>
</evidence>
<dbReference type="Gene3D" id="3.30.465.10">
    <property type="match status" value="2"/>
</dbReference>
<dbReference type="Pfam" id="PF08031">
    <property type="entry name" value="BBE"/>
    <property type="match status" value="1"/>
</dbReference>
<evidence type="ECO:0000313" key="8">
    <source>
        <dbReference type="EMBL" id="KAF7369721.1"/>
    </source>
</evidence>
<name>A0A8H6Z3L7_9AGAR</name>
<dbReference type="InterPro" id="IPR006093">
    <property type="entry name" value="Oxy_OxRdtase_FAD_BS"/>
</dbReference>
<keyword evidence="6" id="KW-0732">Signal</keyword>